<proteinExistence type="inferred from homology"/>
<dbReference type="GO" id="GO:0009986">
    <property type="term" value="C:cell surface"/>
    <property type="evidence" value="ECO:0007669"/>
    <property type="project" value="InterPro"/>
</dbReference>
<dbReference type="InterPro" id="IPR038479">
    <property type="entry name" value="Transthyretin-like_sf"/>
</dbReference>
<evidence type="ECO:0000256" key="3">
    <source>
        <dbReference type="ARBA" id="ARBA00022525"/>
    </source>
</evidence>
<evidence type="ECO:0000256" key="2">
    <source>
        <dbReference type="ARBA" id="ARBA00010112"/>
    </source>
</evidence>
<evidence type="ECO:0000256" key="4">
    <source>
        <dbReference type="ARBA" id="ARBA00022729"/>
    </source>
</evidence>
<gene>
    <name evidence="5" type="ORF">PFISCL1PPCAC_2393</name>
</gene>
<comment type="subcellular location">
    <subcellularLocation>
        <location evidence="1">Secreted</location>
    </subcellularLocation>
</comment>
<dbReference type="EMBL" id="BTSY01000001">
    <property type="protein sequence ID" value="GMT11096.1"/>
    <property type="molecule type" value="Genomic_DNA"/>
</dbReference>
<keyword evidence="4" id="KW-0732">Signal</keyword>
<comment type="similarity">
    <text evidence="2">Belongs to the nematode transthyretin-like family.</text>
</comment>
<evidence type="ECO:0000256" key="1">
    <source>
        <dbReference type="ARBA" id="ARBA00004613"/>
    </source>
</evidence>
<reference evidence="5" key="1">
    <citation type="submission" date="2023-10" db="EMBL/GenBank/DDBJ databases">
        <title>Genome assembly of Pristionchus species.</title>
        <authorList>
            <person name="Yoshida K."/>
            <person name="Sommer R.J."/>
        </authorList>
    </citation>
    <scope>NUCLEOTIDE SEQUENCE</scope>
    <source>
        <strain evidence="5">RS5133</strain>
    </source>
</reference>
<name>A0AAV5UVH4_9BILA</name>
<organism evidence="5 6">
    <name type="scientific">Pristionchus fissidentatus</name>
    <dbReference type="NCBI Taxonomy" id="1538716"/>
    <lineage>
        <taxon>Eukaryota</taxon>
        <taxon>Metazoa</taxon>
        <taxon>Ecdysozoa</taxon>
        <taxon>Nematoda</taxon>
        <taxon>Chromadorea</taxon>
        <taxon>Rhabditida</taxon>
        <taxon>Rhabditina</taxon>
        <taxon>Diplogasteromorpha</taxon>
        <taxon>Diplogasteroidea</taxon>
        <taxon>Neodiplogasteridae</taxon>
        <taxon>Pristionchus</taxon>
    </lineage>
</organism>
<protein>
    <recommendedName>
        <fullName evidence="7">Transthyretin-like family protein</fullName>
    </recommendedName>
</protein>
<evidence type="ECO:0008006" key="7">
    <source>
        <dbReference type="Google" id="ProtNLM"/>
    </source>
</evidence>
<dbReference type="PANTHER" id="PTHR21700">
    <property type="entry name" value="TRANSTHYRETIN-LIKE FAMILY PROTEIN-RELATED"/>
    <property type="match status" value="1"/>
</dbReference>
<dbReference type="InterPro" id="IPR001534">
    <property type="entry name" value="Transthyretin-like"/>
</dbReference>
<dbReference type="Proteomes" id="UP001432322">
    <property type="component" value="Unassembled WGS sequence"/>
</dbReference>
<dbReference type="AlphaFoldDB" id="A0AAV5UVH4"/>
<keyword evidence="6" id="KW-1185">Reference proteome</keyword>
<dbReference type="Gene3D" id="2.60.40.3330">
    <property type="match status" value="1"/>
</dbReference>
<dbReference type="GO" id="GO:0005576">
    <property type="term" value="C:extracellular region"/>
    <property type="evidence" value="ECO:0007669"/>
    <property type="project" value="UniProtKB-SubCell"/>
</dbReference>
<comment type="caution">
    <text evidence="5">The sequence shown here is derived from an EMBL/GenBank/DDBJ whole genome shotgun (WGS) entry which is preliminary data.</text>
</comment>
<accession>A0AAV5UVH4</accession>
<sequence>LSLHSPFRTLLKPSAHKHHLRAEDMIRRFLLLSPLLISIICSPLLPLQSISVRGHLYCGQFPMNNVKVKLIDVDPGETDDLLDSAFTDENGFFALSGATRENDTMQGAIKIYHHCGDRLALHGDPMSTPRSGKTKKKKICARKIKWEIPSEYNTDGLGPQRWFEIGTINMELGFHGYERDCRH</sequence>
<evidence type="ECO:0000313" key="6">
    <source>
        <dbReference type="Proteomes" id="UP001432322"/>
    </source>
</evidence>
<keyword evidence="3" id="KW-0964">Secreted</keyword>
<evidence type="ECO:0000313" key="5">
    <source>
        <dbReference type="EMBL" id="GMT11096.1"/>
    </source>
</evidence>
<dbReference type="Pfam" id="PF01060">
    <property type="entry name" value="TTR-52"/>
    <property type="match status" value="1"/>
</dbReference>
<feature type="non-terminal residue" evidence="5">
    <location>
        <position position="1"/>
    </location>
</feature>